<dbReference type="RefSeq" id="YP_009281928.1">
    <property type="nucleotide sequence ID" value="NC_031033.1"/>
</dbReference>
<dbReference type="KEGG" id="vg:29064127"/>
<feature type="site" description="Substrate binding" evidence="4">
    <location>
        <position position="105"/>
    </location>
</feature>
<feature type="site" description="Substrate binding" evidence="4">
    <location>
        <position position="184"/>
    </location>
</feature>
<comment type="subunit">
    <text evidence="4">Homodimer.</text>
</comment>
<evidence type="ECO:0000256" key="2">
    <source>
        <dbReference type="ARBA" id="ARBA00022801"/>
    </source>
</evidence>
<dbReference type="InterPro" id="IPR031450">
    <property type="entry name" value="Poxin-SLFN/SLFN_N"/>
</dbReference>
<dbReference type="InterPro" id="IPR007421">
    <property type="entry name" value="Schlafen_AlbA_2_dom"/>
</dbReference>
<dbReference type="HAMAP" id="MF_04143">
    <property type="entry name" value="Poxins"/>
    <property type="match status" value="1"/>
</dbReference>
<sequence length="509" mass="58803">MAVFNSHFLGGYDENLHSFPGLSSTVANDVRNHSSISVYKAKFNIVKDKYMWCYSYVKNRYIGALLPMFECNEYLQIGDPIYDTEGKQISIVTYRHKQYYALSGIGYESLDVSLDGIGIHHHILEEGKAVYGSVQRDYDAIKELAKEMKYIESGPIVDYHIWIGESICQITAVDENRKEVMRVRFKKGAVLQIPNTIRLLLGKNDNENLFSAVSALLNSGGGTIEVRIPECRRMHYTVMKRLEDMREWISIHDHIEIVDGNECCYVHVYSSNREQHRFPSTRKTNLFIRTMTSSIQMNYHSAMEFLTYLSETGGRSPKPELSEHYHQDKDVIEDEHSIERLADELFNRASLQLNETFNFTRSVNVKVTASSGKQLRTRLKQQLPSTVASFANTDGGYLFIGLDGKTNKVIGFNASQEYIDMIGYEIEKRIKRLHVVHFCEKKEDIKYACKFIKVYRPDDENTSTYVCAIKVERCCCAVFTDFPESWYIENSDIKRYTPEEWISSIELIK</sequence>
<name>A0A1C9KCL0_9POXV</name>
<dbReference type="GO" id="GO:0061507">
    <property type="term" value="F:2',3'-cyclic GMP-AMP binding"/>
    <property type="evidence" value="ECO:0007669"/>
    <property type="project" value="UniProtKB-UniRule"/>
</dbReference>
<feature type="site" description="Substrate binding" evidence="4">
    <location>
        <position position="60"/>
    </location>
</feature>
<dbReference type="GO" id="GO:0052170">
    <property type="term" value="P:symbiont-mediated suppression of host innate immune response"/>
    <property type="evidence" value="ECO:0007669"/>
    <property type="project" value="UniProtKB-UniRule"/>
</dbReference>
<reference evidence="7 8" key="1">
    <citation type="journal article" date="2016" name="Virus Genes">
        <title>The genomes of three North American orthopoxviruses.</title>
        <authorList>
            <person name="Smithson C."/>
            <person name="Tang N."/>
            <person name="Sammons S."/>
            <person name="Frace M."/>
            <person name="Batra D."/>
            <person name="Li Y."/>
            <person name="Emerson G.L."/>
            <person name="Carroll D.S."/>
            <person name="Upton C."/>
        </authorList>
    </citation>
    <scope>NUCLEOTIDE SEQUENCE [LARGE SCALE GENOMIC DNA]</scope>
    <source>
        <strain evidence="7 8">CA</strain>
    </source>
</reference>
<feature type="active site" description="Proton acceptor; shared with catalytic histidine of dimeric partner" evidence="4">
    <location>
        <position position="142"/>
    </location>
</feature>
<comment type="catalytic activity">
    <reaction evidence="3">
        <text>2',3'-cGAMP + H2O = Gp(2'-5')Ap(3') + H(+)</text>
        <dbReference type="Rhea" id="RHEA:59472"/>
        <dbReference type="ChEBI" id="CHEBI:15377"/>
        <dbReference type="ChEBI" id="CHEBI:15378"/>
        <dbReference type="ChEBI" id="CHEBI:143093"/>
        <dbReference type="ChEBI" id="CHEBI:143098"/>
    </reaction>
    <physiologicalReaction direction="left-to-right" evidence="3">
        <dbReference type="Rhea" id="RHEA:59473"/>
    </physiologicalReaction>
</comment>
<dbReference type="InterPro" id="IPR029684">
    <property type="entry name" value="Schlafen"/>
</dbReference>
<organism evidence="7 8">
    <name type="scientific">Volepox virus</name>
    <dbReference type="NCBI Taxonomy" id="28874"/>
    <lineage>
        <taxon>Viruses</taxon>
        <taxon>Varidnaviria</taxon>
        <taxon>Bamfordvirae</taxon>
        <taxon>Nucleocytoviricota</taxon>
        <taxon>Pokkesviricetes</taxon>
        <taxon>Chitovirales</taxon>
        <taxon>Poxviridae</taxon>
        <taxon>Chordopoxvirinae</taxon>
        <taxon>Orthopoxvirus</taxon>
        <taxon>Orthopoxvirus volepox</taxon>
    </lineage>
</organism>
<dbReference type="GeneID" id="29064127"/>
<dbReference type="Proteomes" id="UP000203649">
    <property type="component" value="Segment"/>
</dbReference>
<keyword evidence="1 4" id="KW-0540">Nuclease</keyword>
<evidence type="ECO:0000256" key="3">
    <source>
        <dbReference type="ARBA" id="ARBA00023932"/>
    </source>
</evidence>
<dbReference type="InterPro" id="IPR006853">
    <property type="entry name" value="Poxin_vir"/>
</dbReference>
<evidence type="ECO:0000259" key="6">
    <source>
        <dbReference type="Pfam" id="PF17057"/>
    </source>
</evidence>
<feature type="active site" description="Shared with catalytic histidine of dimeric partner" evidence="4">
    <location>
        <position position="138"/>
    </location>
</feature>
<dbReference type="EMBL" id="KU749311">
    <property type="protein sequence ID" value="AOP31870.1"/>
    <property type="molecule type" value="Genomic_DNA"/>
</dbReference>
<dbReference type="PANTHER" id="PTHR12155">
    <property type="entry name" value="SCHLAFEN"/>
    <property type="match status" value="1"/>
</dbReference>
<feature type="site" description="Substrate binding" evidence="4">
    <location>
        <position position="186"/>
    </location>
</feature>
<dbReference type="Pfam" id="PF04766">
    <property type="entry name" value="Baculo_p26"/>
    <property type="match status" value="1"/>
</dbReference>
<evidence type="ECO:0000313" key="8">
    <source>
        <dbReference type="Proteomes" id="UP000203649"/>
    </source>
</evidence>
<comment type="function">
    <text evidence="4">Nuclease that is responsible for viral evasion of host cGAS-STING innate immunity. Cleaves 2',3'-cGAMP which is produced by host cGAS following recognition of cytosolic DNA and blocks the subsequent 2',3'-cGAMP-mediated activation of TMEM173/STING, which normally spreads to adjacent cells and activates the interferon and NF-kappa-B immune responses.</text>
</comment>
<evidence type="ECO:0000256" key="4">
    <source>
        <dbReference type="HAMAP-Rule" id="MF_04143"/>
    </source>
</evidence>
<evidence type="ECO:0000313" key="7">
    <source>
        <dbReference type="EMBL" id="AOP31870.1"/>
    </source>
</evidence>
<protein>
    <submittedName>
        <fullName evidence="7">Schlafen</fullName>
    </submittedName>
</protein>
<dbReference type="InterPro" id="IPR038461">
    <property type="entry name" value="Schlafen_AlbA_2_dom_sf"/>
</dbReference>
<feature type="domain" description="Poxin-Schlafen/Schlafen-like N-terminal" evidence="6">
    <location>
        <begin position="249"/>
        <end position="359"/>
    </location>
</feature>
<feature type="active site" description="Proton donor" evidence="4">
    <location>
        <position position="17"/>
    </location>
</feature>
<dbReference type="SMR" id="A0A1C9KCL0"/>
<proteinExistence type="inferred from homology"/>
<dbReference type="Gene3D" id="3.30.950.30">
    <property type="entry name" value="Schlafen, AAA domain"/>
    <property type="match status" value="1"/>
</dbReference>
<evidence type="ECO:0000256" key="1">
    <source>
        <dbReference type="ARBA" id="ARBA00022722"/>
    </source>
</evidence>
<dbReference type="Pfam" id="PF04326">
    <property type="entry name" value="SLFN_AlbA_2"/>
    <property type="match status" value="1"/>
</dbReference>
<accession>A0A1C9KCL0</accession>
<feature type="site" description="Substrate binding" evidence="4">
    <location>
        <position position="169"/>
    </location>
</feature>
<gene>
    <name evidence="7" type="ORF">VPXV-CA-180</name>
</gene>
<evidence type="ECO:0000259" key="5">
    <source>
        <dbReference type="Pfam" id="PF04326"/>
    </source>
</evidence>
<keyword evidence="2 4" id="KW-0378">Hydrolase</keyword>
<dbReference type="GO" id="GO:0016787">
    <property type="term" value="F:hydrolase activity"/>
    <property type="evidence" value="ECO:0007669"/>
    <property type="project" value="UniProtKB-KW"/>
</dbReference>
<feature type="domain" description="Schlafen AlbA-2" evidence="5">
    <location>
        <begin position="377"/>
        <end position="490"/>
    </location>
</feature>
<comment type="domain">
    <text evidence="4">The substrate binding site is formed by the N-terminus of a monomer and the C-terminus of the opposite monomer.</text>
</comment>
<dbReference type="GO" id="GO:0004518">
    <property type="term" value="F:nuclease activity"/>
    <property type="evidence" value="ECO:0007669"/>
    <property type="project" value="UniProtKB-UniRule"/>
</dbReference>
<keyword evidence="8" id="KW-1185">Reference proteome</keyword>
<dbReference type="Pfam" id="PF17057">
    <property type="entry name" value="B3R"/>
    <property type="match status" value="1"/>
</dbReference>
<comment type="caution">
    <text evidence="4">Lacks conserved residue(s) required for the propagation of feature annotation.</text>
</comment>
<feature type="site" description="Substrate binding" evidence="4">
    <location>
        <position position="182"/>
    </location>
</feature>
<dbReference type="PANTHER" id="PTHR12155:SF2">
    <property type="entry name" value="RIBONUCLEASE SLFN12"/>
    <property type="match status" value="1"/>
</dbReference>